<dbReference type="InterPro" id="IPR025573">
    <property type="entry name" value="YwpF"/>
</dbReference>
<sequence length="167" mass="19422">MTLNLLNNSKIINIKLMGCGNMKTFKAVRFQIVNEHGRIIEYELEDGVIINKEESGTGWLLEIVISNEHYETFKEYQDNEQLLDIRVVITRPANDPALFESTVKSIKNFKTTMSIVFECHIYTLRQQYAESLLEQLIDDGLSGEELKKSFNRMMQSKPKLKDEKLEE</sequence>
<protein>
    <submittedName>
        <fullName evidence="1">YwpF protein</fullName>
    </submittedName>
</protein>
<dbReference type="Proteomes" id="UP000003455">
    <property type="component" value="Chromosome"/>
</dbReference>
<name>A0A0E1XA52_STAAU</name>
<evidence type="ECO:0000313" key="1">
    <source>
        <dbReference type="EMBL" id="EFH95678.1"/>
    </source>
</evidence>
<dbReference type="EMBL" id="ACJA02000002">
    <property type="protein sequence ID" value="EFH95678.1"/>
    <property type="molecule type" value="Genomic_DNA"/>
</dbReference>
<dbReference type="HOGENOM" id="CLU_123099_0_0_9"/>
<gene>
    <name evidence="1" type="primary">ywpF</name>
    <name evidence="1" type="ORF">HMPREF0769_11061</name>
</gene>
<dbReference type="SMR" id="A0A0E1XA52"/>
<accession>A0A0E1XA52</accession>
<organism evidence="1">
    <name type="scientific">Staphylococcus aureus subsp. aureus MN8</name>
    <dbReference type="NCBI Taxonomy" id="548470"/>
    <lineage>
        <taxon>Bacteria</taxon>
        <taxon>Bacillati</taxon>
        <taxon>Bacillota</taxon>
        <taxon>Bacilli</taxon>
        <taxon>Bacillales</taxon>
        <taxon>Staphylococcaceae</taxon>
        <taxon>Staphylococcus</taxon>
    </lineage>
</organism>
<proteinExistence type="predicted"/>
<reference evidence="1" key="1">
    <citation type="submission" date="2010-05" db="EMBL/GenBank/DDBJ databases">
        <authorList>
            <person name="Muzny D."/>
            <person name="Qin X."/>
            <person name="Buhay C."/>
            <person name="Dugan-Rocha S."/>
            <person name="Ding Y."/>
            <person name="Chen G."/>
            <person name="Hawes A."/>
            <person name="Holder M."/>
            <person name="Jhangiani S."/>
            <person name="Johnson A."/>
            <person name="Khan Z."/>
            <person name="Li Z."/>
            <person name="Liu W."/>
            <person name="Liu X."/>
            <person name="Perez L."/>
            <person name="Shen H."/>
            <person name="Wang Q."/>
            <person name="Watt J."/>
            <person name="Xi L."/>
            <person name="Xin Y."/>
            <person name="Zhou J."/>
            <person name="Deng J."/>
            <person name="Jiang H."/>
            <person name="Liu Y."/>
            <person name="Qu J."/>
            <person name="Song X.-Z."/>
            <person name="Zhang L."/>
            <person name="Villasana D."/>
            <person name="Johnson A."/>
            <person name="Liu J."/>
            <person name="Liyanage D."/>
            <person name="Lorensuhewa L."/>
            <person name="Robinson T."/>
            <person name="Song A."/>
            <person name="Song B.-B."/>
            <person name="Dinh H."/>
            <person name="Thornton R."/>
            <person name="Coyle M."/>
            <person name="Francisco L."/>
            <person name="Jackson L."/>
            <person name="Javaid M."/>
            <person name="Korchina V."/>
            <person name="Kovar C."/>
            <person name="Mata R."/>
            <person name="Mathew T."/>
            <person name="Ngo R."/>
            <person name="Nguyen L."/>
            <person name="Nguyen N."/>
            <person name="Okwuonu G."/>
            <person name="Ongeri F."/>
            <person name="Pham C."/>
            <person name="Simmons D."/>
            <person name="Wilczek-Boney K."/>
            <person name="Hale W."/>
            <person name="Jakkamsetti A."/>
            <person name="Pham P."/>
            <person name="Ruth R."/>
            <person name="San Lucas F."/>
            <person name="Warren J."/>
            <person name="Zhang J."/>
            <person name="Zhao Z."/>
            <person name="Zhou C."/>
            <person name="Zhu D."/>
            <person name="Lee S."/>
            <person name="Bess C."/>
            <person name="Blankenburg K."/>
            <person name="Forbes L."/>
            <person name="Fu Q."/>
            <person name="Gubbala S."/>
            <person name="Hirani K."/>
            <person name="Jayaseelan J.C."/>
            <person name="Lara F."/>
            <person name="Munidasa M."/>
            <person name="Palculict T."/>
            <person name="Patil S."/>
            <person name="Pu L.-L."/>
            <person name="Saada N."/>
            <person name="Tang L."/>
            <person name="Weissenberger G."/>
            <person name="Zhu Y."/>
            <person name="Hemphill L."/>
            <person name="Shang Y."/>
            <person name="Youmans B."/>
            <person name="Ayvaz T."/>
            <person name="Ross M."/>
            <person name="Santibanez J."/>
            <person name="Aqrawi P."/>
            <person name="Gross S."/>
            <person name="Joshi V."/>
            <person name="Fowler G."/>
            <person name="Nazareth L."/>
            <person name="Reid J."/>
            <person name="Worley K."/>
            <person name="Petrosino J."/>
            <person name="Highlander S."/>
            <person name="Gibbs R."/>
        </authorList>
    </citation>
    <scope>NUCLEOTIDE SEQUENCE [LARGE SCALE GENOMIC DNA]</scope>
    <source>
        <strain evidence="1">MN8</strain>
    </source>
</reference>
<dbReference type="Pfam" id="PF14183">
    <property type="entry name" value="YwpF"/>
    <property type="match status" value="1"/>
</dbReference>
<comment type="caution">
    <text evidence="1">The sequence shown here is derived from an EMBL/GenBank/DDBJ whole genome shotgun (WGS) entry which is preliminary data.</text>
</comment>
<dbReference type="AlphaFoldDB" id="A0A0E1XA52"/>